<reference evidence="2" key="1">
    <citation type="submission" date="2020-06" db="EMBL/GenBank/DDBJ databases">
        <title>Characterization of fructooligosaccharide metabolism and fructooligosaccharide-degrading enzymes in human commensal butyrate producers.</title>
        <authorList>
            <person name="Tanno H."/>
            <person name="Fujii T."/>
            <person name="Hirano K."/>
            <person name="Maeno S."/>
            <person name="Tonozuka T."/>
            <person name="Sakamoto M."/>
            <person name="Ohkuma M."/>
            <person name="Tochio T."/>
            <person name="Endo A."/>
        </authorList>
    </citation>
    <scope>NUCLEOTIDE SEQUENCE</scope>
    <source>
        <strain evidence="2">JCM 31265</strain>
    </source>
</reference>
<organism evidence="2 3">
    <name type="scientific">Coprococcus eutactus</name>
    <dbReference type="NCBI Taxonomy" id="33043"/>
    <lineage>
        <taxon>Bacteria</taxon>
        <taxon>Bacillati</taxon>
        <taxon>Bacillota</taxon>
        <taxon>Clostridia</taxon>
        <taxon>Lachnospirales</taxon>
        <taxon>Lachnospiraceae</taxon>
        <taxon>Coprococcus</taxon>
    </lineage>
</organism>
<comment type="caution">
    <text evidence="2">The sequence shown here is derived from an EMBL/GenBank/DDBJ whole genome shotgun (WGS) entry which is preliminary data.</text>
</comment>
<keyword evidence="1" id="KW-0472">Membrane</keyword>
<name>A0AAI9NXB6_9FIRM</name>
<dbReference type="Proteomes" id="UP000660047">
    <property type="component" value="Unassembled WGS sequence"/>
</dbReference>
<evidence type="ECO:0000256" key="1">
    <source>
        <dbReference type="SAM" id="Phobius"/>
    </source>
</evidence>
<proteinExistence type="predicted"/>
<dbReference type="AlphaFoldDB" id="A0AAI9NXB6"/>
<evidence type="ECO:0008006" key="4">
    <source>
        <dbReference type="Google" id="ProtNLM"/>
    </source>
</evidence>
<dbReference type="EMBL" id="BLYL01000001">
    <property type="protein sequence ID" value="GFO93004.1"/>
    <property type="molecule type" value="Genomic_DNA"/>
</dbReference>
<keyword evidence="1" id="KW-1133">Transmembrane helix</keyword>
<dbReference type="RefSeq" id="WP_055222542.1">
    <property type="nucleotide sequence ID" value="NZ_BLYL01000001.1"/>
</dbReference>
<feature type="transmembrane region" description="Helical" evidence="1">
    <location>
        <begin position="29"/>
        <end position="47"/>
    </location>
</feature>
<evidence type="ECO:0000313" key="3">
    <source>
        <dbReference type="Proteomes" id="UP000660047"/>
    </source>
</evidence>
<gene>
    <name evidence="2" type="ORF">COEU31_00500</name>
</gene>
<protein>
    <recommendedName>
        <fullName evidence="4">DUF3592 domain-containing protein</fullName>
    </recommendedName>
</protein>
<accession>A0AAI9NXB6</accession>
<sequence length="131" mass="15562">MLYCLEAFLFCFIVMYAFGRERLVMLWKIMKITALVIVVIFFVRMYIQNRRIHSEAVATVTEVTNDDMMGGYSQKLTLEYTYDGKKYVVEDLQTINLQAEKGDMYTVHFSYRTPDKLKFIQPDDKVKNKRK</sequence>
<keyword evidence="1" id="KW-0812">Transmembrane</keyword>
<evidence type="ECO:0000313" key="2">
    <source>
        <dbReference type="EMBL" id="GFO93004.1"/>
    </source>
</evidence>